<gene>
    <name evidence="1" type="ORF">PVAP13_2KG411521</name>
</gene>
<evidence type="ECO:0000313" key="1">
    <source>
        <dbReference type="EMBL" id="KAG2644325.1"/>
    </source>
</evidence>
<name>A0A8T0WA64_PANVG</name>
<keyword evidence="2" id="KW-1185">Reference proteome</keyword>
<proteinExistence type="predicted"/>
<accession>A0A8T0WA64</accession>
<dbReference type="Proteomes" id="UP000823388">
    <property type="component" value="Chromosome 2K"/>
</dbReference>
<organism evidence="1 2">
    <name type="scientific">Panicum virgatum</name>
    <name type="common">Blackwell switchgrass</name>
    <dbReference type="NCBI Taxonomy" id="38727"/>
    <lineage>
        <taxon>Eukaryota</taxon>
        <taxon>Viridiplantae</taxon>
        <taxon>Streptophyta</taxon>
        <taxon>Embryophyta</taxon>
        <taxon>Tracheophyta</taxon>
        <taxon>Spermatophyta</taxon>
        <taxon>Magnoliopsida</taxon>
        <taxon>Liliopsida</taxon>
        <taxon>Poales</taxon>
        <taxon>Poaceae</taxon>
        <taxon>PACMAD clade</taxon>
        <taxon>Panicoideae</taxon>
        <taxon>Panicodae</taxon>
        <taxon>Paniceae</taxon>
        <taxon>Panicinae</taxon>
        <taxon>Panicum</taxon>
        <taxon>Panicum sect. Hiantes</taxon>
    </lineage>
</organism>
<protein>
    <submittedName>
        <fullName evidence="1">Uncharacterized protein</fullName>
    </submittedName>
</protein>
<evidence type="ECO:0000313" key="2">
    <source>
        <dbReference type="Proteomes" id="UP000823388"/>
    </source>
</evidence>
<dbReference type="EMBL" id="CM029039">
    <property type="protein sequence ID" value="KAG2644325.1"/>
    <property type="molecule type" value="Genomic_DNA"/>
</dbReference>
<reference evidence="1 2" key="1">
    <citation type="submission" date="2020-05" db="EMBL/GenBank/DDBJ databases">
        <title>WGS assembly of Panicum virgatum.</title>
        <authorList>
            <person name="Lovell J.T."/>
            <person name="Jenkins J."/>
            <person name="Shu S."/>
            <person name="Juenger T.E."/>
            <person name="Schmutz J."/>
        </authorList>
    </citation>
    <scope>NUCLEOTIDE SEQUENCE [LARGE SCALE GENOMIC DNA]</scope>
    <source>
        <strain evidence="2">cv. AP13</strain>
    </source>
</reference>
<sequence>MDRPAGPPDRRGVLLFLYGWAGQCWDGRVRALFVLRNSWMDHGRKKLVLSYLRVSTHPRKAISVWCGRSPSVRGQGQSCFSFFFACEIAQAYR</sequence>
<comment type="caution">
    <text evidence="1">The sequence shown here is derived from an EMBL/GenBank/DDBJ whole genome shotgun (WGS) entry which is preliminary data.</text>
</comment>
<dbReference type="AlphaFoldDB" id="A0A8T0WA64"/>